<dbReference type="InterPro" id="IPR003018">
    <property type="entry name" value="GAF"/>
</dbReference>
<dbReference type="InterPro" id="IPR011006">
    <property type="entry name" value="CheY-like_superfamily"/>
</dbReference>
<evidence type="ECO:0000256" key="4">
    <source>
        <dbReference type="ARBA" id="ARBA00023163"/>
    </source>
</evidence>
<dbReference type="PIRSF" id="PIRSF036625">
    <property type="entry name" value="GAF_ANTAR"/>
    <property type="match status" value="1"/>
</dbReference>
<dbReference type="InterPro" id="IPR012074">
    <property type="entry name" value="GAF_ANTAR"/>
</dbReference>
<organism evidence="6 7">
    <name type="scientific">Conexibacter woesei (strain DSM 14684 / CCUG 47730 / CIP 108061 / JCM 11494 / NBRC 100937 / ID131577)</name>
    <dbReference type="NCBI Taxonomy" id="469383"/>
    <lineage>
        <taxon>Bacteria</taxon>
        <taxon>Bacillati</taxon>
        <taxon>Actinomycetota</taxon>
        <taxon>Thermoleophilia</taxon>
        <taxon>Solirubrobacterales</taxon>
        <taxon>Conexibacteraceae</taxon>
        <taxon>Conexibacter</taxon>
    </lineage>
</organism>
<dbReference type="RefSeq" id="WP_012934616.1">
    <property type="nucleotide sequence ID" value="NC_013739.1"/>
</dbReference>
<sequence>MTREQRIVETFVELADTMVDDFDVLEFLHRLTERCVELLDCAEAGLLLADAAGTLRVMASSSERSEALELLETQNDEGPCFECYQHGRAMFSEDLRAAADRWPRFAPAAVEKGFRSVQAVPMRVRGETIGALNLFRADAGRLTERDVPLGQGMADVAAIALLQERAVREARGVVEQLQGALRSRVMIEQAKGVLAERAQVGVDVAFARLRAHARTHNLRLSAVARDVIDGRLDASLTVAEPGSSTSER</sequence>
<evidence type="ECO:0000256" key="1">
    <source>
        <dbReference type="ARBA" id="ARBA00022679"/>
    </source>
</evidence>
<dbReference type="InterPro" id="IPR036388">
    <property type="entry name" value="WH-like_DNA-bd_sf"/>
</dbReference>
<dbReference type="SUPFAM" id="SSF52172">
    <property type="entry name" value="CheY-like"/>
    <property type="match status" value="1"/>
</dbReference>
<proteinExistence type="predicted"/>
<dbReference type="HOGENOM" id="CLU_074354_3_1_11"/>
<keyword evidence="1" id="KW-0808">Transferase</keyword>
<dbReference type="AlphaFoldDB" id="D3FDU9"/>
<evidence type="ECO:0000259" key="5">
    <source>
        <dbReference type="PROSITE" id="PS50921"/>
    </source>
</evidence>
<evidence type="ECO:0000313" key="6">
    <source>
        <dbReference type="EMBL" id="ADB51565.1"/>
    </source>
</evidence>
<keyword evidence="7" id="KW-1185">Reference proteome</keyword>
<keyword evidence="4" id="KW-0804">Transcription</keyword>
<dbReference type="SMART" id="SM01012">
    <property type="entry name" value="ANTAR"/>
    <property type="match status" value="1"/>
</dbReference>
<dbReference type="KEGG" id="cwo:Cwoe_3146"/>
<evidence type="ECO:0000256" key="3">
    <source>
        <dbReference type="ARBA" id="ARBA00023015"/>
    </source>
</evidence>
<dbReference type="SUPFAM" id="SSF55781">
    <property type="entry name" value="GAF domain-like"/>
    <property type="match status" value="1"/>
</dbReference>
<dbReference type="Pfam" id="PF13185">
    <property type="entry name" value="GAF_2"/>
    <property type="match status" value="1"/>
</dbReference>
<dbReference type="InterPro" id="IPR005561">
    <property type="entry name" value="ANTAR"/>
</dbReference>
<dbReference type="Pfam" id="PF03861">
    <property type="entry name" value="ANTAR"/>
    <property type="match status" value="1"/>
</dbReference>
<keyword evidence="3" id="KW-0805">Transcription regulation</keyword>
<protein>
    <recommendedName>
        <fullName evidence="5">ANTAR domain-containing protein</fullName>
    </recommendedName>
</protein>
<dbReference type="Gene3D" id="1.10.10.10">
    <property type="entry name" value="Winged helix-like DNA-binding domain superfamily/Winged helix DNA-binding domain"/>
    <property type="match status" value="1"/>
</dbReference>
<evidence type="ECO:0000256" key="2">
    <source>
        <dbReference type="ARBA" id="ARBA00022777"/>
    </source>
</evidence>
<keyword evidence="2" id="KW-0418">Kinase</keyword>
<name>D3FDU9_CONWI</name>
<reference evidence="6 7" key="1">
    <citation type="journal article" date="2010" name="Stand. Genomic Sci.">
        <title>Complete genome sequence of Conexibacter woesei type strain (ID131577).</title>
        <authorList>
            <person name="Pukall R."/>
            <person name="Lapidus A."/>
            <person name="Glavina Del Rio T."/>
            <person name="Copeland A."/>
            <person name="Tice H."/>
            <person name="Cheng J.-F."/>
            <person name="Lucas S."/>
            <person name="Chen F."/>
            <person name="Nolan M."/>
            <person name="Bruce D."/>
            <person name="Goodwin L."/>
            <person name="Pitluck S."/>
            <person name="Mavromatis K."/>
            <person name="Ivanova N."/>
            <person name="Ovchinnikova G."/>
            <person name="Pati A."/>
            <person name="Chen A."/>
            <person name="Palaniappan K."/>
            <person name="Land M."/>
            <person name="Hauser L."/>
            <person name="Chang Y.-J."/>
            <person name="Jeffries C.D."/>
            <person name="Chain P."/>
            <person name="Meincke L."/>
            <person name="Sims D."/>
            <person name="Brettin T."/>
            <person name="Detter J.C."/>
            <person name="Rohde M."/>
            <person name="Goeker M."/>
            <person name="Bristow J."/>
            <person name="Eisen J.A."/>
            <person name="Markowitz V."/>
            <person name="Kyrpides N.C."/>
            <person name="Klenk H.-P."/>
            <person name="Hugenholtz P."/>
        </authorList>
    </citation>
    <scope>NUCLEOTIDE SEQUENCE [LARGE SCALE GENOMIC DNA]</scope>
    <source>
        <strain evidence="7">DSM 14684 / CIP 108061 / JCM 11494 / NBRC 100937 / ID131577</strain>
    </source>
</reference>
<dbReference type="InterPro" id="IPR029016">
    <property type="entry name" value="GAF-like_dom_sf"/>
</dbReference>
<dbReference type="eggNOG" id="COG2203">
    <property type="taxonomic scope" value="Bacteria"/>
</dbReference>
<gene>
    <name evidence="6" type="ordered locus">Cwoe_3146</name>
</gene>
<dbReference type="GO" id="GO:0003723">
    <property type="term" value="F:RNA binding"/>
    <property type="evidence" value="ECO:0007669"/>
    <property type="project" value="InterPro"/>
</dbReference>
<dbReference type="PROSITE" id="PS50921">
    <property type="entry name" value="ANTAR"/>
    <property type="match status" value="1"/>
</dbReference>
<dbReference type="OrthoDB" id="3683444at2"/>
<dbReference type="GO" id="GO:0016301">
    <property type="term" value="F:kinase activity"/>
    <property type="evidence" value="ECO:0007669"/>
    <property type="project" value="UniProtKB-KW"/>
</dbReference>
<dbReference type="STRING" id="469383.Cwoe_3146"/>
<evidence type="ECO:0000313" key="7">
    <source>
        <dbReference type="Proteomes" id="UP000008229"/>
    </source>
</evidence>
<dbReference type="EMBL" id="CP001854">
    <property type="protein sequence ID" value="ADB51565.1"/>
    <property type="molecule type" value="Genomic_DNA"/>
</dbReference>
<accession>D3FDU9</accession>
<dbReference type="Proteomes" id="UP000008229">
    <property type="component" value="Chromosome"/>
</dbReference>
<dbReference type="SMART" id="SM00065">
    <property type="entry name" value="GAF"/>
    <property type="match status" value="1"/>
</dbReference>
<reference evidence="7" key="2">
    <citation type="submission" date="2010-01" db="EMBL/GenBank/DDBJ databases">
        <title>The complete genome of Conexibacter woesei DSM 14684.</title>
        <authorList>
            <consortium name="US DOE Joint Genome Institute (JGI-PGF)"/>
            <person name="Lucas S."/>
            <person name="Copeland A."/>
            <person name="Lapidus A."/>
            <person name="Glavina del Rio T."/>
            <person name="Dalin E."/>
            <person name="Tice H."/>
            <person name="Bruce D."/>
            <person name="Goodwin L."/>
            <person name="Pitluck S."/>
            <person name="Kyrpides N."/>
            <person name="Mavromatis K."/>
            <person name="Ivanova N."/>
            <person name="Mikhailova N."/>
            <person name="Chertkov O."/>
            <person name="Brettin T."/>
            <person name="Detter J.C."/>
            <person name="Han C."/>
            <person name="Larimer F."/>
            <person name="Land M."/>
            <person name="Hauser L."/>
            <person name="Markowitz V."/>
            <person name="Cheng J.-F."/>
            <person name="Hugenholtz P."/>
            <person name="Woyke T."/>
            <person name="Wu D."/>
            <person name="Pukall R."/>
            <person name="Steenblock K."/>
            <person name="Schneider S."/>
            <person name="Klenk H.-P."/>
            <person name="Eisen J.A."/>
        </authorList>
    </citation>
    <scope>NUCLEOTIDE SEQUENCE [LARGE SCALE GENOMIC DNA]</scope>
    <source>
        <strain evidence="7">DSM 14684 / CIP 108061 / JCM 11494 / NBRC 100937 / ID131577</strain>
    </source>
</reference>
<dbReference type="Gene3D" id="3.30.450.40">
    <property type="match status" value="1"/>
</dbReference>
<feature type="domain" description="ANTAR" evidence="5">
    <location>
        <begin position="167"/>
        <end position="228"/>
    </location>
</feature>